<accession>A0ABN8NCI1</accession>
<reference evidence="4 5" key="1">
    <citation type="submission" date="2022-05" db="EMBL/GenBank/DDBJ databases">
        <authorList>
            <consortium name="Genoscope - CEA"/>
            <person name="William W."/>
        </authorList>
    </citation>
    <scope>NUCLEOTIDE SEQUENCE [LARGE SCALE GENOMIC DNA]</scope>
</reference>
<feature type="compositionally biased region" description="Basic and acidic residues" evidence="3">
    <location>
        <begin position="467"/>
        <end position="497"/>
    </location>
</feature>
<sequence>MVESFNVTAAFHSQLNTLCIREFPCGYGSWRAPNVSSNLSLKSTTEVKSMGTLKPAKSTSTLPAIIPENSAQLETVESLQALAIKIPYDVDCSWSSEAASLREIAVKSPDKLTQNFILKFFKSLQIVDKKVTEIDDGLLHLKNLKQLTLSANLIKHVDSKRLPKDLEELELAANQISDISSLCVCPPPLIHLGLSYNQISSITGHMKASSWPHLLSLDLSFNNLADLYSTISVLKTLPKLKNLVLQGNPLALVPGYRGYTIDSIRQLTILDDIRISADEKHFFKGLSKLKDVPVNEAQVIIYIKSINGIKMPEEIEDPEINSDFPKTEHKYHVEFQFLKAAPTVILCESPALSIPTISFVPDDSSSIAQEENTDNSQSSDNSGHFQTVSTGSLPWSEDGIELDYSKKFHTTLLVPLRDFIQNGINFTVIKTKHMYVLEDPNAAQNIESKPPASAKSSRPGSKSQKSPTKEKRKDSGKAKEKGKDGKGKKNKQEDIELFELPRTRSTLGSCQVPISSLLEGDPAVEAECVCLSEEETGESDRKEGGPGAKSDASDKKKQNKADDKTSKGNLRAATPGKGKGGRGKSSHKDDKKGKEKDKHEESIDDEEDIAPAPPLTIQVQVKLHYWKSAREAAQEFLPQGVPSHTGAHN</sequence>
<dbReference type="InterPro" id="IPR032675">
    <property type="entry name" value="LRR_dom_sf"/>
</dbReference>
<feature type="compositionally biased region" description="Low complexity" evidence="3">
    <location>
        <begin position="448"/>
        <end position="463"/>
    </location>
</feature>
<dbReference type="PROSITE" id="PS51450">
    <property type="entry name" value="LRR"/>
    <property type="match status" value="1"/>
</dbReference>
<feature type="region of interest" description="Disordered" evidence="3">
    <location>
        <begin position="366"/>
        <end position="390"/>
    </location>
</feature>
<evidence type="ECO:0000313" key="4">
    <source>
        <dbReference type="EMBL" id="CAH3103742.1"/>
    </source>
</evidence>
<evidence type="ECO:0000313" key="5">
    <source>
        <dbReference type="Proteomes" id="UP001159405"/>
    </source>
</evidence>
<dbReference type="InterPro" id="IPR001611">
    <property type="entry name" value="Leu-rich_rpt"/>
</dbReference>
<evidence type="ECO:0008006" key="6">
    <source>
        <dbReference type="Google" id="ProtNLM"/>
    </source>
</evidence>
<keyword evidence="2" id="KW-0677">Repeat</keyword>
<feature type="compositionally biased region" description="Basic and acidic residues" evidence="3">
    <location>
        <begin position="551"/>
        <end position="566"/>
    </location>
</feature>
<proteinExistence type="predicted"/>
<comment type="caution">
    <text evidence="4">The sequence shown here is derived from an EMBL/GenBank/DDBJ whole genome shotgun (WGS) entry which is preliminary data.</text>
</comment>
<evidence type="ECO:0000256" key="3">
    <source>
        <dbReference type="SAM" id="MobiDB-lite"/>
    </source>
</evidence>
<protein>
    <recommendedName>
        <fullName evidence="6">Leucine-rich repeat-containing protein 43</fullName>
    </recommendedName>
</protein>
<keyword evidence="1" id="KW-0433">Leucine-rich repeat</keyword>
<feature type="region of interest" description="Disordered" evidence="3">
    <location>
        <begin position="443"/>
        <end position="497"/>
    </location>
</feature>
<feature type="region of interest" description="Disordered" evidence="3">
    <location>
        <begin position="533"/>
        <end position="614"/>
    </location>
</feature>
<name>A0ABN8NCI1_9CNID</name>
<dbReference type="PANTHER" id="PTHR15454:SF19">
    <property type="entry name" value="LEUCINE-RICH REPEAT-CONTAINING PROTEIN 51"/>
    <property type="match status" value="1"/>
</dbReference>
<dbReference type="PANTHER" id="PTHR15454">
    <property type="entry name" value="NISCHARIN RELATED"/>
    <property type="match status" value="1"/>
</dbReference>
<dbReference type="Proteomes" id="UP001159405">
    <property type="component" value="Unassembled WGS sequence"/>
</dbReference>
<dbReference type="SUPFAM" id="SSF52058">
    <property type="entry name" value="L domain-like"/>
    <property type="match status" value="1"/>
</dbReference>
<dbReference type="Gene3D" id="3.80.10.10">
    <property type="entry name" value="Ribonuclease Inhibitor"/>
    <property type="match status" value="2"/>
</dbReference>
<evidence type="ECO:0000256" key="2">
    <source>
        <dbReference type="ARBA" id="ARBA00022737"/>
    </source>
</evidence>
<gene>
    <name evidence="4" type="ORF">PLOB_00011389</name>
</gene>
<dbReference type="EMBL" id="CALNXK010000016">
    <property type="protein sequence ID" value="CAH3103742.1"/>
    <property type="molecule type" value="Genomic_DNA"/>
</dbReference>
<keyword evidence="5" id="KW-1185">Reference proteome</keyword>
<organism evidence="4 5">
    <name type="scientific">Porites lobata</name>
    <dbReference type="NCBI Taxonomy" id="104759"/>
    <lineage>
        <taxon>Eukaryota</taxon>
        <taxon>Metazoa</taxon>
        <taxon>Cnidaria</taxon>
        <taxon>Anthozoa</taxon>
        <taxon>Hexacorallia</taxon>
        <taxon>Scleractinia</taxon>
        <taxon>Fungiina</taxon>
        <taxon>Poritidae</taxon>
        <taxon>Porites</taxon>
    </lineage>
</organism>
<feature type="compositionally biased region" description="Basic and acidic residues" evidence="3">
    <location>
        <begin position="586"/>
        <end position="601"/>
    </location>
</feature>
<evidence type="ECO:0000256" key="1">
    <source>
        <dbReference type="ARBA" id="ARBA00022614"/>
    </source>
</evidence>